<protein>
    <submittedName>
        <fullName evidence="1">Uncharacterized protein</fullName>
    </submittedName>
</protein>
<comment type="caution">
    <text evidence="1">The sequence shown here is derived from an EMBL/GenBank/DDBJ whole genome shotgun (WGS) entry which is preliminary data.</text>
</comment>
<gene>
    <name evidence="1" type="primary">Acey_s0023.g705</name>
    <name evidence="1" type="ORF">Y032_0023g705</name>
</gene>
<evidence type="ECO:0000313" key="2">
    <source>
        <dbReference type="Proteomes" id="UP000024635"/>
    </source>
</evidence>
<organism evidence="1 2">
    <name type="scientific">Ancylostoma ceylanicum</name>
    <dbReference type="NCBI Taxonomy" id="53326"/>
    <lineage>
        <taxon>Eukaryota</taxon>
        <taxon>Metazoa</taxon>
        <taxon>Ecdysozoa</taxon>
        <taxon>Nematoda</taxon>
        <taxon>Chromadorea</taxon>
        <taxon>Rhabditida</taxon>
        <taxon>Rhabditina</taxon>
        <taxon>Rhabditomorpha</taxon>
        <taxon>Strongyloidea</taxon>
        <taxon>Ancylostomatidae</taxon>
        <taxon>Ancylostomatinae</taxon>
        <taxon>Ancylostoma</taxon>
    </lineage>
</organism>
<evidence type="ECO:0000313" key="1">
    <source>
        <dbReference type="EMBL" id="EYC19769.1"/>
    </source>
</evidence>
<reference evidence="2" key="1">
    <citation type="journal article" date="2015" name="Nat. Genet.">
        <title>The genome and transcriptome of the zoonotic hookworm Ancylostoma ceylanicum identify infection-specific gene families.</title>
        <authorList>
            <person name="Schwarz E.M."/>
            <person name="Hu Y."/>
            <person name="Antoshechkin I."/>
            <person name="Miller M.M."/>
            <person name="Sternberg P.W."/>
            <person name="Aroian R.V."/>
        </authorList>
    </citation>
    <scope>NUCLEOTIDE SEQUENCE</scope>
    <source>
        <strain evidence="2">HY135</strain>
    </source>
</reference>
<accession>A0A016UWF5</accession>
<sequence>MIIDFSVTYTGWVGGGRVGAGFGGGCFTTLFDPGTIVITISVPSGSLAKISSKEYHGYWPTLTAPFNGISSTNVLHVLMDLNQTFERSAKHRACAEWDVIEAPIPLHVLRITHGAAHGGFLDP</sequence>
<proteinExistence type="predicted"/>
<dbReference type="Proteomes" id="UP000024635">
    <property type="component" value="Unassembled WGS sequence"/>
</dbReference>
<keyword evidence="2" id="KW-1185">Reference proteome</keyword>
<dbReference type="EMBL" id="JARK01001359">
    <property type="protein sequence ID" value="EYC19769.1"/>
    <property type="molecule type" value="Genomic_DNA"/>
</dbReference>
<name>A0A016UWF5_9BILA</name>
<dbReference type="AlphaFoldDB" id="A0A016UWF5"/>